<evidence type="ECO:0000313" key="3">
    <source>
        <dbReference type="EMBL" id="HFI91145.1"/>
    </source>
</evidence>
<organism evidence="3">
    <name type="scientific">Ignavibacterium album</name>
    <dbReference type="NCBI Taxonomy" id="591197"/>
    <lineage>
        <taxon>Bacteria</taxon>
        <taxon>Pseudomonadati</taxon>
        <taxon>Ignavibacteriota</taxon>
        <taxon>Ignavibacteria</taxon>
        <taxon>Ignavibacteriales</taxon>
        <taxon>Ignavibacteriaceae</taxon>
        <taxon>Ignavibacterium</taxon>
    </lineage>
</organism>
<dbReference type="NCBIfam" id="TIGR04183">
    <property type="entry name" value="Por_Secre_tail"/>
    <property type="match status" value="1"/>
</dbReference>
<keyword evidence="1" id="KW-0732">Signal</keyword>
<feature type="chain" id="PRO_5030859572" evidence="1">
    <location>
        <begin position="22"/>
        <end position="707"/>
    </location>
</feature>
<evidence type="ECO:0000259" key="2">
    <source>
        <dbReference type="Pfam" id="PF18962"/>
    </source>
</evidence>
<dbReference type="InterPro" id="IPR026444">
    <property type="entry name" value="Secre_tail"/>
</dbReference>
<proteinExistence type="predicted"/>
<comment type="caution">
    <text evidence="3">The sequence shown here is derived from an EMBL/GenBank/DDBJ whole genome shotgun (WGS) entry which is preliminary data.</text>
</comment>
<reference evidence="3" key="1">
    <citation type="journal article" date="2020" name="mSystems">
        <title>Genome- and Community-Level Interaction Insights into Carbon Utilization and Element Cycling Functions of Hydrothermarchaeota in Hydrothermal Sediment.</title>
        <authorList>
            <person name="Zhou Z."/>
            <person name="Liu Y."/>
            <person name="Xu W."/>
            <person name="Pan J."/>
            <person name="Luo Z.H."/>
            <person name="Li M."/>
        </authorList>
    </citation>
    <scope>NUCLEOTIDE SEQUENCE [LARGE SCALE GENOMIC DNA]</scope>
    <source>
        <strain evidence="3">SpSt-479</strain>
    </source>
</reference>
<name>A0A7V3E6L4_9BACT</name>
<dbReference type="AlphaFoldDB" id="A0A7V3E6L4"/>
<dbReference type="Gene3D" id="2.60.40.10">
    <property type="entry name" value="Immunoglobulins"/>
    <property type="match status" value="1"/>
</dbReference>
<evidence type="ECO:0000256" key="1">
    <source>
        <dbReference type="SAM" id="SignalP"/>
    </source>
</evidence>
<accession>A0A7V3E6L4</accession>
<feature type="signal peptide" evidence="1">
    <location>
        <begin position="1"/>
        <end position="21"/>
    </location>
</feature>
<feature type="domain" description="Secretion system C-terminal sorting" evidence="2">
    <location>
        <begin position="624"/>
        <end position="690"/>
    </location>
</feature>
<sequence>MQKKLFSVFLAILLFSTFSFAQDNSREIARDRSFTEPQKLEYQTIPLEGSEAVLFDNGPLVTLPGGGCSGGNASILDGTLGLTVYGFGAQQASGNYIADDFTNTSAWNIDSLKFFTYQTGATTVTINGIYVQIWNGQPNAGGTVVWGDLTTNRLSAARFTNIYRALNTTPTDCQRRIQEVVVNTSGLNLAPGTYWVQWGFTGTGTSGPWQPPITISGQTTTGNGLQNLAGTWGNLLDGTFQQGAPFIVYGTSGPACPVGAPSNPTPANGATNVSINPGNASWTNGAGTTQVEVWFGPQGNLQQVYNGPAITTFAIPGPLMYNTTYGWRIVCKNDTCGVTGPTWTFTTEQDPNLWCFVDNFESGTGNWTITNDGGTAGCVWTIYTPPYPNTYTIPNASGGVFAADVDNCGSGSTLLSTATVANPFNFSIYQTVIIEFDQDFNALTANDACYVEVSTNGTNWTIVWQQVGVDLRNTHEVIDVSSLGALQSTFYVRLRSVQPGWDWWWAIDNFKVCASNPIPVELTSFVASVTGSNVTLNWSTATETNNQGFEIQRSNGGEYQVVGYVAGHGTTVEPQSYSFTDQNVGSGKYQYRLRQIDYDGKFEYSSVVEVEVFGPKEFNLAQNYPNPFNPSTTIDFTLAVDSRVTLKVFDILGQEVMTLINGNYSAGSHKVNFDASALNSGVYVYRIDATGVDGKTFSATRKMILNK</sequence>
<gene>
    <name evidence="3" type="ORF">ENS31_06370</name>
</gene>
<protein>
    <submittedName>
        <fullName evidence="3">T9SS type A sorting domain-containing protein</fullName>
    </submittedName>
</protein>
<dbReference type="Gene3D" id="2.60.40.4070">
    <property type="match status" value="1"/>
</dbReference>
<dbReference type="EMBL" id="DSUJ01000008">
    <property type="protein sequence ID" value="HFI91145.1"/>
    <property type="molecule type" value="Genomic_DNA"/>
</dbReference>
<dbReference type="InterPro" id="IPR013783">
    <property type="entry name" value="Ig-like_fold"/>
</dbReference>
<dbReference type="Pfam" id="PF18962">
    <property type="entry name" value="Por_Secre_tail"/>
    <property type="match status" value="1"/>
</dbReference>